<evidence type="ECO:0000313" key="1">
    <source>
        <dbReference type="EMBL" id="CAD2168433.1"/>
    </source>
</evidence>
<dbReference type="EMBL" id="CAJEWN010000141">
    <property type="protein sequence ID" value="CAD2168433.1"/>
    <property type="molecule type" value="Genomic_DNA"/>
</dbReference>
<dbReference type="AlphaFoldDB" id="A0A6V7V0I2"/>
<gene>
    <name evidence="1" type="ORF">MENT_LOCUS19802</name>
</gene>
<proteinExistence type="predicted"/>
<protein>
    <submittedName>
        <fullName evidence="1">Uncharacterized protein</fullName>
    </submittedName>
</protein>
<organism evidence="1 2">
    <name type="scientific">Meloidogyne enterolobii</name>
    <name type="common">Root-knot nematode worm</name>
    <name type="synonym">Meloidogyne mayaguensis</name>
    <dbReference type="NCBI Taxonomy" id="390850"/>
    <lineage>
        <taxon>Eukaryota</taxon>
        <taxon>Metazoa</taxon>
        <taxon>Ecdysozoa</taxon>
        <taxon>Nematoda</taxon>
        <taxon>Chromadorea</taxon>
        <taxon>Rhabditida</taxon>
        <taxon>Tylenchina</taxon>
        <taxon>Tylenchomorpha</taxon>
        <taxon>Tylenchoidea</taxon>
        <taxon>Meloidogynidae</taxon>
        <taxon>Meloidogyninae</taxon>
        <taxon>Meloidogyne</taxon>
    </lineage>
</organism>
<evidence type="ECO:0000313" key="2">
    <source>
        <dbReference type="Proteomes" id="UP000580250"/>
    </source>
</evidence>
<reference evidence="1 2" key="1">
    <citation type="submission" date="2020-08" db="EMBL/GenBank/DDBJ databases">
        <authorList>
            <person name="Koutsovoulos G."/>
            <person name="Danchin GJ E."/>
        </authorList>
    </citation>
    <scope>NUCLEOTIDE SEQUENCE [LARGE SCALE GENOMIC DNA]</scope>
</reference>
<sequence>MVCLDLLTSAPFFKDFYETNKIEINQIVYGDNDINEENEEETRIRLLRRMIEINYLKNSRPKEKNVTESIVVNNLNNILIENYPKVMSILKDCFYKNQMLRPDSKYLLDLTKAMLHNYEPFWVNASKKERKKYLLEKGESSSTTIN</sequence>
<name>A0A6V7V0I2_MELEN</name>
<comment type="caution">
    <text evidence="1">The sequence shown here is derived from an EMBL/GenBank/DDBJ whole genome shotgun (WGS) entry which is preliminary data.</text>
</comment>
<accession>A0A6V7V0I2</accession>
<dbReference type="Proteomes" id="UP000580250">
    <property type="component" value="Unassembled WGS sequence"/>
</dbReference>